<dbReference type="Proteomes" id="UP000683511">
    <property type="component" value="Chromosome"/>
</dbReference>
<name>A0A975T994_9NOST</name>
<reference evidence="1" key="1">
    <citation type="submission" date="2017-04" db="EMBL/GenBank/DDBJ databases">
        <title>Genome deletions in a multicellular cyanobacterial endosymbiont for morphological adaptation in marine diatoms.</title>
        <authorList>
            <person name="Wang Y."/>
            <person name="Gao H."/>
            <person name="Li R."/>
            <person name="Xu X."/>
        </authorList>
    </citation>
    <scope>NUCLEOTIDE SEQUENCE</scope>
    <source>
        <strain evidence="1">FACHB 800</strain>
    </source>
</reference>
<gene>
    <name evidence="1" type="ORF">B6N60_03263</name>
</gene>
<keyword evidence="2" id="KW-1185">Reference proteome</keyword>
<proteinExistence type="predicted"/>
<protein>
    <submittedName>
        <fullName evidence="1">Uncharacterized protein</fullName>
    </submittedName>
</protein>
<evidence type="ECO:0000313" key="2">
    <source>
        <dbReference type="Proteomes" id="UP000683511"/>
    </source>
</evidence>
<accession>A0A975T994</accession>
<sequence>MGDRANLAIYVLNLKLDCEKVVRVLAIIKVWRGTKPSLYSQL</sequence>
<evidence type="ECO:0000313" key="1">
    <source>
        <dbReference type="EMBL" id="QXE24558.1"/>
    </source>
</evidence>
<dbReference type="EMBL" id="CP021056">
    <property type="protein sequence ID" value="QXE24558.1"/>
    <property type="molecule type" value="Genomic_DNA"/>
</dbReference>
<dbReference type="AlphaFoldDB" id="A0A975T994"/>
<organism evidence="1 2">
    <name type="scientific">Richelia sinica FACHB-800</name>
    <dbReference type="NCBI Taxonomy" id="1357546"/>
    <lineage>
        <taxon>Bacteria</taxon>
        <taxon>Bacillati</taxon>
        <taxon>Cyanobacteriota</taxon>
        <taxon>Cyanophyceae</taxon>
        <taxon>Nostocales</taxon>
        <taxon>Nostocaceae</taxon>
        <taxon>Richelia</taxon>
    </lineage>
</organism>
<dbReference type="KEGG" id="rsin:B6N60_03263"/>